<dbReference type="InterPro" id="IPR039498">
    <property type="entry name" value="NTP_transf_5"/>
</dbReference>
<evidence type="ECO:0000313" key="3">
    <source>
        <dbReference type="Proteomes" id="UP001500973"/>
    </source>
</evidence>
<protein>
    <submittedName>
        <fullName evidence="2">Nucleotidyltransferase family protein</fullName>
    </submittedName>
</protein>
<reference evidence="3" key="1">
    <citation type="journal article" date="2019" name="Int. J. Syst. Evol. Microbiol.">
        <title>The Global Catalogue of Microorganisms (GCM) 10K type strain sequencing project: providing services to taxonomists for standard genome sequencing and annotation.</title>
        <authorList>
            <consortium name="The Broad Institute Genomics Platform"/>
            <consortium name="The Broad Institute Genome Sequencing Center for Infectious Disease"/>
            <person name="Wu L."/>
            <person name="Ma J."/>
        </authorList>
    </citation>
    <scope>NUCLEOTIDE SEQUENCE [LARGE SCALE GENOMIC DNA]</scope>
    <source>
        <strain evidence="3">JCM 11756</strain>
    </source>
</reference>
<name>A0ABP4JGW1_9ACTN</name>
<gene>
    <name evidence="2" type="ORF">GCM10009601_21960</name>
</gene>
<evidence type="ECO:0000256" key="1">
    <source>
        <dbReference type="SAM" id="MobiDB-lite"/>
    </source>
</evidence>
<proteinExistence type="predicted"/>
<keyword evidence="3" id="KW-1185">Reference proteome</keyword>
<evidence type="ECO:0000313" key="2">
    <source>
        <dbReference type="EMBL" id="GAA1421675.1"/>
    </source>
</evidence>
<feature type="region of interest" description="Disordered" evidence="1">
    <location>
        <begin position="1"/>
        <end position="43"/>
    </location>
</feature>
<organism evidence="2 3">
    <name type="scientific">Streptomyces thermospinosisporus</name>
    <dbReference type="NCBI Taxonomy" id="161482"/>
    <lineage>
        <taxon>Bacteria</taxon>
        <taxon>Bacillati</taxon>
        <taxon>Actinomycetota</taxon>
        <taxon>Actinomycetes</taxon>
        <taxon>Kitasatosporales</taxon>
        <taxon>Streptomycetaceae</taxon>
        <taxon>Streptomyces</taxon>
    </lineage>
</organism>
<dbReference type="EMBL" id="BAAAIZ010000027">
    <property type="protein sequence ID" value="GAA1421675.1"/>
    <property type="molecule type" value="Genomic_DNA"/>
</dbReference>
<dbReference type="Gene3D" id="3.30.460.40">
    <property type="match status" value="1"/>
</dbReference>
<accession>A0ABP4JGW1</accession>
<dbReference type="Proteomes" id="UP001500973">
    <property type="component" value="Unassembled WGS sequence"/>
</dbReference>
<dbReference type="Pfam" id="PF14907">
    <property type="entry name" value="NTP_transf_5"/>
    <property type="match status" value="1"/>
</dbReference>
<feature type="region of interest" description="Disordered" evidence="1">
    <location>
        <begin position="263"/>
        <end position="285"/>
    </location>
</feature>
<comment type="caution">
    <text evidence="2">The sequence shown here is derived from an EMBL/GenBank/DDBJ whole genome shotgun (WGS) entry which is preliminary data.</text>
</comment>
<sequence length="285" mass="30816">MPENSEDTARARRQGVPGLRLAEDTPGRPTAPSALREPAEAGLPRDRNQAILEAAEQVGVVLKQGGHRFALAGSVAVYAHGGTGNLQHDVDFCVRPEDAVEVEETLRAAGLPVRHPPEDWLIKATCFGQDVDVIFELAHRRVTTEMLDRAEELPVESVRMPVLAPTDLLWSLIAAFSEHHCDFGAVLPIARVLREKVDWDRVRRDCGDEPMPAAFFCRWSPSSAITTITTTARTRCRTCCGTPVPRCWRARGRCCGAVTPAWGSPGPRGSGAASPGGRPGSSASR</sequence>
<dbReference type="SUPFAM" id="SSF81301">
    <property type="entry name" value="Nucleotidyltransferase"/>
    <property type="match status" value="1"/>
</dbReference>
<dbReference type="InterPro" id="IPR043519">
    <property type="entry name" value="NT_sf"/>
</dbReference>